<dbReference type="EMBL" id="JARIHO010000011">
    <property type="protein sequence ID" value="KAJ7353415.1"/>
    <property type="molecule type" value="Genomic_DNA"/>
</dbReference>
<dbReference type="AlphaFoldDB" id="A0AAD7EWS8"/>
<name>A0AAD7EWS8_9AGAR</name>
<keyword evidence="4" id="KW-1185">Reference proteome</keyword>
<sequence>MTDAQSTLQGVKPHDKYYLDGGDLHIIAEDREFRVHRYFFERDSAKFRNLLASPSPGAPRQGSSHLTAVKLQGVTATDFEKFLWVFYNPTYSLYDATVSDWCCILHLGHDWQFKEVEKLAVRELEKITSMSVVDRIALYQKHNVTEDLIIPHYAVLCTRGPLDLDESQRLGMSTVVLINQAMHSIRTPRDGEGTSSPIDPVNATVISKIAAHIGKSGQPGAGSGPSGQSVPAANSVNSNPKARGTPFGVNGAAGKPGQPNGKN</sequence>
<comment type="caution">
    <text evidence="3">The sequence shown here is derived from an EMBL/GenBank/DDBJ whole genome shotgun (WGS) entry which is preliminary data.</text>
</comment>
<proteinExistence type="predicted"/>
<feature type="domain" description="BTB" evidence="2">
    <location>
        <begin position="22"/>
        <end position="95"/>
    </location>
</feature>
<evidence type="ECO:0000313" key="4">
    <source>
        <dbReference type="Proteomes" id="UP001218218"/>
    </source>
</evidence>
<dbReference type="InterPro" id="IPR011333">
    <property type="entry name" value="SKP1/BTB/POZ_sf"/>
</dbReference>
<dbReference type="InterPro" id="IPR000210">
    <property type="entry name" value="BTB/POZ_dom"/>
</dbReference>
<evidence type="ECO:0000259" key="2">
    <source>
        <dbReference type="PROSITE" id="PS50097"/>
    </source>
</evidence>
<organism evidence="3 4">
    <name type="scientific">Mycena albidolilacea</name>
    <dbReference type="NCBI Taxonomy" id="1033008"/>
    <lineage>
        <taxon>Eukaryota</taxon>
        <taxon>Fungi</taxon>
        <taxon>Dikarya</taxon>
        <taxon>Basidiomycota</taxon>
        <taxon>Agaricomycotina</taxon>
        <taxon>Agaricomycetes</taxon>
        <taxon>Agaricomycetidae</taxon>
        <taxon>Agaricales</taxon>
        <taxon>Marasmiineae</taxon>
        <taxon>Mycenaceae</taxon>
        <taxon>Mycena</taxon>
    </lineage>
</organism>
<dbReference type="Pfam" id="PF00651">
    <property type="entry name" value="BTB"/>
    <property type="match status" value="1"/>
</dbReference>
<dbReference type="Gene3D" id="3.30.710.10">
    <property type="entry name" value="Potassium Channel Kv1.1, Chain A"/>
    <property type="match status" value="1"/>
</dbReference>
<dbReference type="CDD" id="cd18186">
    <property type="entry name" value="BTB_POZ_ZBTB_KLHL-like"/>
    <property type="match status" value="1"/>
</dbReference>
<evidence type="ECO:0000256" key="1">
    <source>
        <dbReference type="SAM" id="MobiDB-lite"/>
    </source>
</evidence>
<accession>A0AAD7EWS8</accession>
<dbReference type="SMART" id="SM00225">
    <property type="entry name" value="BTB"/>
    <property type="match status" value="1"/>
</dbReference>
<dbReference type="PROSITE" id="PS50097">
    <property type="entry name" value="BTB"/>
    <property type="match status" value="1"/>
</dbReference>
<feature type="region of interest" description="Disordered" evidence="1">
    <location>
        <begin position="214"/>
        <end position="263"/>
    </location>
</feature>
<reference evidence="3" key="1">
    <citation type="submission" date="2023-03" db="EMBL/GenBank/DDBJ databases">
        <title>Massive genome expansion in bonnet fungi (Mycena s.s.) driven by repeated elements and novel gene families across ecological guilds.</title>
        <authorList>
            <consortium name="Lawrence Berkeley National Laboratory"/>
            <person name="Harder C.B."/>
            <person name="Miyauchi S."/>
            <person name="Viragh M."/>
            <person name="Kuo A."/>
            <person name="Thoen E."/>
            <person name="Andreopoulos B."/>
            <person name="Lu D."/>
            <person name="Skrede I."/>
            <person name="Drula E."/>
            <person name="Henrissat B."/>
            <person name="Morin E."/>
            <person name="Kohler A."/>
            <person name="Barry K."/>
            <person name="LaButti K."/>
            <person name="Morin E."/>
            <person name="Salamov A."/>
            <person name="Lipzen A."/>
            <person name="Mereny Z."/>
            <person name="Hegedus B."/>
            <person name="Baldrian P."/>
            <person name="Stursova M."/>
            <person name="Weitz H."/>
            <person name="Taylor A."/>
            <person name="Grigoriev I.V."/>
            <person name="Nagy L.G."/>
            <person name="Martin F."/>
            <person name="Kauserud H."/>
        </authorList>
    </citation>
    <scope>NUCLEOTIDE SEQUENCE</scope>
    <source>
        <strain evidence="3">CBHHK002</strain>
    </source>
</reference>
<dbReference type="SUPFAM" id="SSF54695">
    <property type="entry name" value="POZ domain"/>
    <property type="match status" value="1"/>
</dbReference>
<protein>
    <recommendedName>
        <fullName evidence="2">BTB domain-containing protein</fullName>
    </recommendedName>
</protein>
<gene>
    <name evidence="3" type="ORF">DFH08DRAFT_64850</name>
</gene>
<evidence type="ECO:0000313" key="3">
    <source>
        <dbReference type="EMBL" id="KAJ7353415.1"/>
    </source>
</evidence>
<dbReference type="Proteomes" id="UP001218218">
    <property type="component" value="Unassembled WGS sequence"/>
</dbReference>